<reference evidence="1 2" key="1">
    <citation type="journal article" date="2018" name="PLoS ONE">
        <title>The draft genome of Kipferlia bialata reveals reductive genome evolution in fornicate parasites.</title>
        <authorList>
            <person name="Tanifuji G."/>
            <person name="Takabayashi S."/>
            <person name="Kume K."/>
            <person name="Takagi M."/>
            <person name="Nakayama T."/>
            <person name="Kamikawa R."/>
            <person name="Inagaki Y."/>
            <person name="Hashimoto T."/>
        </authorList>
    </citation>
    <scope>NUCLEOTIDE SEQUENCE [LARGE SCALE GENOMIC DNA]</scope>
    <source>
        <strain evidence="1">NY0173</strain>
    </source>
</reference>
<accession>A0A391NSC3</accession>
<keyword evidence="2" id="KW-1185">Reference proteome</keyword>
<protein>
    <submittedName>
        <fullName evidence="1">Uncharacterized protein</fullName>
    </submittedName>
</protein>
<feature type="non-terminal residue" evidence="1">
    <location>
        <position position="1"/>
    </location>
</feature>
<comment type="caution">
    <text evidence="1">The sequence shown here is derived from an EMBL/GenBank/DDBJ whole genome shotgun (WGS) entry which is preliminary data.</text>
</comment>
<name>A0A391NSC3_9EUKA</name>
<evidence type="ECO:0000313" key="1">
    <source>
        <dbReference type="EMBL" id="GCA63580.1"/>
    </source>
</evidence>
<evidence type="ECO:0000313" key="2">
    <source>
        <dbReference type="Proteomes" id="UP000265618"/>
    </source>
</evidence>
<dbReference type="AlphaFoldDB" id="A0A391NSC3"/>
<gene>
    <name evidence="1" type="ORF">KIPB_010762</name>
</gene>
<sequence length="49" mass="5153">YLSNVKGWGADPKLSDRHDILERLPSGVASVWGISAPGCRMASVSVLGV</sequence>
<organism evidence="1 2">
    <name type="scientific">Kipferlia bialata</name>
    <dbReference type="NCBI Taxonomy" id="797122"/>
    <lineage>
        <taxon>Eukaryota</taxon>
        <taxon>Metamonada</taxon>
        <taxon>Carpediemonas-like organisms</taxon>
        <taxon>Kipferlia</taxon>
    </lineage>
</organism>
<dbReference type="Proteomes" id="UP000265618">
    <property type="component" value="Unassembled WGS sequence"/>
</dbReference>
<proteinExistence type="predicted"/>
<dbReference type="EMBL" id="BDIP01004122">
    <property type="protein sequence ID" value="GCA63580.1"/>
    <property type="molecule type" value="Genomic_DNA"/>
</dbReference>